<feature type="domain" description="Helicase C-terminal" evidence="7">
    <location>
        <begin position="494"/>
        <end position="650"/>
    </location>
</feature>
<keyword evidence="1" id="KW-0547">Nucleotide-binding</keyword>
<dbReference type="EMBL" id="LGFO01000018">
    <property type="protein sequence ID" value="KUK37019.1"/>
    <property type="molecule type" value="Genomic_DNA"/>
</dbReference>
<evidence type="ECO:0000259" key="6">
    <source>
        <dbReference type="PROSITE" id="PS51192"/>
    </source>
</evidence>
<keyword evidence="5" id="KW-0051">Antiviral defense</keyword>
<dbReference type="Pfam" id="PF22590">
    <property type="entry name" value="Cas3-like_C_2"/>
    <property type="match status" value="1"/>
</dbReference>
<dbReference type="InterPro" id="IPR054712">
    <property type="entry name" value="Cas3-like_dom"/>
</dbReference>
<dbReference type="PANTHER" id="PTHR47962:SF5">
    <property type="entry name" value="ATP-DEPENDENT HELICASE LHR-RELATED"/>
    <property type="match status" value="1"/>
</dbReference>
<dbReference type="SUPFAM" id="SSF52540">
    <property type="entry name" value="P-loop containing nucleoside triphosphate hydrolases"/>
    <property type="match status" value="1"/>
</dbReference>
<comment type="caution">
    <text evidence="8">The sequence shown here is derived from an EMBL/GenBank/DDBJ whole genome shotgun (WGS) entry which is preliminary data.</text>
</comment>
<dbReference type="PROSITE" id="PS51194">
    <property type="entry name" value="HELICASE_CTER"/>
    <property type="match status" value="1"/>
</dbReference>
<dbReference type="OMA" id="HLFNGLM"/>
<dbReference type="AlphaFoldDB" id="A0A101FHC7"/>
<dbReference type="PATRIC" id="fig|85874.4.peg.1412"/>
<keyword evidence="2" id="KW-0378">Hydrolase</keyword>
<dbReference type="InterPro" id="IPR014001">
    <property type="entry name" value="Helicase_ATP-bd"/>
</dbReference>
<evidence type="ECO:0000259" key="7">
    <source>
        <dbReference type="PROSITE" id="PS51194"/>
    </source>
</evidence>
<dbReference type="GO" id="GO:0051607">
    <property type="term" value="P:defense response to virus"/>
    <property type="evidence" value="ECO:0007669"/>
    <property type="project" value="UniProtKB-KW"/>
</dbReference>
<dbReference type="InterPro" id="IPR011545">
    <property type="entry name" value="DEAD/DEAH_box_helicase_dom"/>
</dbReference>
<dbReference type="Gene3D" id="3.40.50.300">
    <property type="entry name" value="P-loop containing nucleotide triphosphate hydrolases"/>
    <property type="match status" value="2"/>
</dbReference>
<dbReference type="Pfam" id="PF00270">
    <property type="entry name" value="DEAD"/>
    <property type="match status" value="1"/>
</dbReference>
<dbReference type="GO" id="GO:0005524">
    <property type="term" value="F:ATP binding"/>
    <property type="evidence" value="ECO:0007669"/>
    <property type="project" value="UniProtKB-KW"/>
</dbReference>
<evidence type="ECO:0000256" key="2">
    <source>
        <dbReference type="ARBA" id="ARBA00022801"/>
    </source>
</evidence>
<evidence type="ECO:0000313" key="8">
    <source>
        <dbReference type="EMBL" id="KUK37019.1"/>
    </source>
</evidence>
<evidence type="ECO:0000313" key="9">
    <source>
        <dbReference type="Proteomes" id="UP000053326"/>
    </source>
</evidence>
<protein>
    <submittedName>
        <fullName evidence="8">Putative CRISPR-associated DNA/RNA helicase</fullName>
    </submittedName>
</protein>
<dbReference type="PANTHER" id="PTHR47962">
    <property type="entry name" value="ATP-DEPENDENT HELICASE LHR-RELATED-RELATED"/>
    <property type="match status" value="1"/>
</dbReference>
<dbReference type="InterPro" id="IPR027417">
    <property type="entry name" value="P-loop_NTPase"/>
</dbReference>
<feature type="domain" description="Helicase ATP-binding" evidence="6">
    <location>
        <begin position="48"/>
        <end position="228"/>
    </location>
</feature>
<evidence type="ECO:0000256" key="1">
    <source>
        <dbReference type="ARBA" id="ARBA00022741"/>
    </source>
</evidence>
<reference evidence="9" key="1">
    <citation type="journal article" date="2015" name="MBio">
        <title>Genome-Resolved Metagenomic Analysis Reveals Roles for Candidate Phyla and Other Microbial Community Members in Biogeochemical Transformations in Oil Reservoirs.</title>
        <authorList>
            <person name="Hu P."/>
            <person name="Tom L."/>
            <person name="Singh A."/>
            <person name="Thomas B.C."/>
            <person name="Baker B.J."/>
            <person name="Piceno Y.M."/>
            <person name="Andersen G.L."/>
            <person name="Banfield J.F."/>
        </authorList>
    </citation>
    <scope>NUCLEOTIDE SEQUENCE [LARGE SCALE GENOMIC DNA]</scope>
</reference>
<evidence type="ECO:0000256" key="4">
    <source>
        <dbReference type="ARBA" id="ARBA00022840"/>
    </source>
</evidence>
<dbReference type="Proteomes" id="UP000053326">
    <property type="component" value="Unassembled WGS sequence"/>
</dbReference>
<dbReference type="GO" id="GO:0016887">
    <property type="term" value="F:ATP hydrolysis activity"/>
    <property type="evidence" value="ECO:0007669"/>
    <property type="project" value="TreeGrafter"/>
</dbReference>
<accession>A0A101FHC7</accession>
<evidence type="ECO:0000256" key="5">
    <source>
        <dbReference type="ARBA" id="ARBA00023118"/>
    </source>
</evidence>
<dbReference type="InterPro" id="IPR001650">
    <property type="entry name" value="Helicase_C-like"/>
</dbReference>
<proteinExistence type="predicted"/>
<name>A0A101FHC7_9THEO</name>
<keyword evidence="4" id="KW-0067">ATP-binding</keyword>
<gene>
    <name evidence="8" type="ORF">XD66_0283</name>
</gene>
<dbReference type="InterPro" id="IPR052511">
    <property type="entry name" value="ATP-dep_Helicase"/>
</dbReference>
<dbReference type="GO" id="GO:0003677">
    <property type="term" value="F:DNA binding"/>
    <property type="evidence" value="ECO:0007669"/>
    <property type="project" value="TreeGrafter"/>
</dbReference>
<dbReference type="SMART" id="SM00487">
    <property type="entry name" value="DEXDc"/>
    <property type="match status" value="1"/>
</dbReference>
<keyword evidence="3" id="KW-0347">Helicase</keyword>
<dbReference type="PROSITE" id="PS51192">
    <property type="entry name" value="HELICASE_ATP_BIND_1"/>
    <property type="match status" value="1"/>
</dbReference>
<dbReference type="GO" id="GO:0004386">
    <property type="term" value="F:helicase activity"/>
    <property type="evidence" value="ECO:0007669"/>
    <property type="project" value="UniProtKB-KW"/>
</dbReference>
<dbReference type="SMART" id="SM00490">
    <property type="entry name" value="HELICc"/>
    <property type="match status" value="1"/>
</dbReference>
<organism evidence="8 9">
    <name type="scientific">Thermacetogenium phaeum</name>
    <dbReference type="NCBI Taxonomy" id="85874"/>
    <lineage>
        <taxon>Bacteria</taxon>
        <taxon>Bacillati</taxon>
        <taxon>Bacillota</taxon>
        <taxon>Clostridia</taxon>
        <taxon>Thermoanaerobacterales</taxon>
        <taxon>Thermoanaerobacteraceae</taxon>
        <taxon>Thermacetogenium</taxon>
    </lineage>
</organism>
<sequence length="971" mass="110024">MPLSVLVTNQPPETDENVPESVKDLFQSYTRVKYGEMLIPFRHQAEVFRRVLSDQEVFLVAGTAAGKTLAIAVPLFHKLREGRIRKVLLMYPTIALMEDQRRVMDTLAEITGLQIGQLHGEMSRTQLMAALNKPVILATPDEVYWFFRKNAKYSGLLIYGLALVDEFILDEAHLFNGLMLRNLTHLKQRICLLGERLDKRPRWHVLTATPTPELRRLTNGVEVRGRSKCGDVEVTFLEPERGYEERRDRLIGAVESVLADGAQKILLVFNSADLAHRVFEGIKGRSLPDLSPDLQMRFGRIPWGKFKGWLEQEGMVMETVEEIEGWLKREGPFYLKDLDEGTRVDLSIEILAARVARLLECHTYSLKRLLYSLNRGGEQHLIEAMNRQLRGKGKLSRLLWNEVKPMLNQEPDINAVIEALNEYIRIIQSGLERLWTEDSLWVTAPAFREITESLQKAGASPELSEAITNHLKYTVNLPEQSAAGLRMSPGELAERRVALSWLDWLVVDPSRKQALIERIHQALAAKELDVEARHIAMWGDTDVPVVIYTGKMSRTEREGLLDAFSKLHRAVLISTPAVEVGVDFAADVLITEQCDGNSFLQRFGRVGRRPGIQGKIFVLIRDGETYVNLFQRLWTPVSRDEFSALIADPANGLFPARLYAEGSAFLDATHWMVNAQLGEIGEWLNRTMFGNEVGTLGRKLREANLPFAYGLRGTLPEVVLQGGVGGDPFYILRKVSNERLLPGDSPFEMARAEMWYLEFLWKKSVWKAIAVDTKATLEASQVLFWWQGGQWHVRAGYGVAADYVRLFISEPVSKGQPVGVLLKALEEQIRHDLEEFLSKIRPEASKPLPQLLVQIGEALPLFFESYSRLVLGQGDVHLLRVDADGIAEPVEDQLGNPLVLPDQTWLIMFGYTREEAEELLKRASALNLEEIIYNWESLVVPGSFGPVLLERVAGACFYVYRRLVEYANRQV</sequence>
<evidence type="ECO:0000256" key="3">
    <source>
        <dbReference type="ARBA" id="ARBA00022806"/>
    </source>
</evidence>